<dbReference type="RefSeq" id="WP_113636520.1">
    <property type="nucleotide sequence ID" value="NZ_QNUX01000011.1"/>
</dbReference>
<dbReference type="EMBL" id="QNUX01000011">
    <property type="protein sequence ID" value="RBN49691.1"/>
    <property type="molecule type" value="Genomic_DNA"/>
</dbReference>
<accession>A0A366AYG8</accession>
<comment type="caution">
    <text evidence="3">The sequence shown here is derived from an EMBL/GenBank/DDBJ whole genome shotgun (WGS) entry which is preliminary data.</text>
</comment>
<dbReference type="Proteomes" id="UP000253676">
    <property type="component" value="Unassembled WGS sequence"/>
</dbReference>
<sequence>MDVSCYQCNTVTTIDIGFEVKNFVCPNCQSVYISDASKELRRERAFNHKIPHVGLQIGQKGILKGIEYIVTGILTKKVYGAYYWNEYVLTDKLNKFVFLSESDGHWIFLKEIEDKFDVSNHPKFLTYEGVVMNLYDYTDVEIVSAQGFFDFALPKKKTHSTEYISVPNMISIEKDGDTETTYFGEHITTKEIRKGFPFFTLPSKVGTGLVQPFFLNVTNTAIIFCIFSILILLSHWFIYKDKVEKQVFYKDLTVDAFNNKEIVSPSFILEGGSAPMTIAVNSGVDNSWANVQVALLNEKTNDAVYASKDIEYYHGYTDGESWSEGNSSEEFNICGVAAGKYHLVITPQKAPEDLQNNSLTIKAVWDQPSGRNRWLTIIFMAVLLVALYYLNVNFEQKRWEDSDHSPYN</sequence>
<name>A0A366AYG8_9FLAO</name>
<reference evidence="3 4" key="1">
    <citation type="submission" date="2018-07" db="EMBL/GenBank/DDBJ databases">
        <title>Complete genome sequence of Flavobacterium psychrolimnae LMG 22018.</title>
        <authorList>
            <person name="Kim D.-U."/>
        </authorList>
    </citation>
    <scope>NUCLEOTIDE SEQUENCE [LARGE SCALE GENOMIC DNA]</scope>
    <source>
        <strain evidence="3 4">LMG 22018</strain>
    </source>
</reference>
<evidence type="ECO:0000313" key="3">
    <source>
        <dbReference type="EMBL" id="RBN49691.1"/>
    </source>
</evidence>
<dbReference type="Pfam" id="PF13785">
    <property type="entry name" value="DUF4178"/>
    <property type="match status" value="1"/>
</dbReference>
<keyword evidence="1" id="KW-0472">Membrane</keyword>
<dbReference type="OrthoDB" id="713199at2"/>
<feature type="transmembrane region" description="Helical" evidence="1">
    <location>
        <begin position="221"/>
        <end position="239"/>
    </location>
</feature>
<evidence type="ECO:0000313" key="4">
    <source>
        <dbReference type="Proteomes" id="UP000253676"/>
    </source>
</evidence>
<keyword evidence="1" id="KW-1133">Transmembrane helix</keyword>
<dbReference type="AlphaFoldDB" id="A0A366AYG8"/>
<evidence type="ECO:0000259" key="2">
    <source>
        <dbReference type="Pfam" id="PF13785"/>
    </source>
</evidence>
<keyword evidence="1" id="KW-0812">Transmembrane</keyword>
<feature type="transmembrane region" description="Helical" evidence="1">
    <location>
        <begin position="374"/>
        <end position="390"/>
    </location>
</feature>
<dbReference type="InterPro" id="IPR025235">
    <property type="entry name" value="DUF4178"/>
</dbReference>
<evidence type="ECO:0000256" key="1">
    <source>
        <dbReference type="SAM" id="Phobius"/>
    </source>
</evidence>
<proteinExistence type="predicted"/>
<protein>
    <recommendedName>
        <fullName evidence="2">DUF4178 domain-containing protein</fullName>
    </recommendedName>
</protein>
<feature type="domain" description="DUF4178" evidence="2">
    <location>
        <begin position="56"/>
        <end position="187"/>
    </location>
</feature>
<keyword evidence="4" id="KW-1185">Reference proteome</keyword>
<gene>
    <name evidence="3" type="ORF">DR980_12175</name>
</gene>
<organism evidence="3 4">
    <name type="scientific">Flavobacterium psychrolimnae</name>
    <dbReference type="NCBI Taxonomy" id="249351"/>
    <lineage>
        <taxon>Bacteria</taxon>
        <taxon>Pseudomonadati</taxon>
        <taxon>Bacteroidota</taxon>
        <taxon>Flavobacteriia</taxon>
        <taxon>Flavobacteriales</taxon>
        <taxon>Flavobacteriaceae</taxon>
        <taxon>Flavobacterium</taxon>
    </lineage>
</organism>